<accession>A0AAV9BVF2</accession>
<dbReference type="Pfam" id="PF01535">
    <property type="entry name" value="PPR"/>
    <property type="match status" value="3"/>
</dbReference>
<evidence type="ECO:0000256" key="2">
    <source>
        <dbReference type="ARBA" id="ARBA00022737"/>
    </source>
</evidence>
<evidence type="ECO:0000256" key="3">
    <source>
        <dbReference type="PROSITE-ProRule" id="PRU00708"/>
    </source>
</evidence>
<proteinExistence type="inferred from homology"/>
<name>A0AAV9BVF2_ACOGR</name>
<keyword evidence="5" id="KW-1185">Reference proteome</keyword>
<comment type="caution">
    <text evidence="4">The sequence shown here is derived from an EMBL/GenBank/DDBJ whole genome shotgun (WGS) entry which is preliminary data.</text>
</comment>
<reference evidence="4" key="1">
    <citation type="journal article" date="2023" name="Nat. Commun.">
        <title>Diploid and tetraploid genomes of Acorus and the evolution of monocots.</title>
        <authorList>
            <person name="Ma L."/>
            <person name="Liu K.W."/>
            <person name="Li Z."/>
            <person name="Hsiao Y.Y."/>
            <person name="Qi Y."/>
            <person name="Fu T."/>
            <person name="Tang G.D."/>
            <person name="Zhang D."/>
            <person name="Sun W.H."/>
            <person name="Liu D.K."/>
            <person name="Li Y."/>
            <person name="Chen G.Z."/>
            <person name="Liu X.D."/>
            <person name="Liao X.Y."/>
            <person name="Jiang Y.T."/>
            <person name="Yu X."/>
            <person name="Hao Y."/>
            <person name="Huang J."/>
            <person name="Zhao X.W."/>
            <person name="Ke S."/>
            <person name="Chen Y.Y."/>
            <person name="Wu W.L."/>
            <person name="Hsu J.L."/>
            <person name="Lin Y.F."/>
            <person name="Huang M.D."/>
            <person name="Li C.Y."/>
            <person name="Huang L."/>
            <person name="Wang Z.W."/>
            <person name="Zhao X."/>
            <person name="Zhong W.Y."/>
            <person name="Peng D.H."/>
            <person name="Ahmad S."/>
            <person name="Lan S."/>
            <person name="Zhang J.S."/>
            <person name="Tsai W.C."/>
            <person name="Van de Peer Y."/>
            <person name="Liu Z.J."/>
        </authorList>
    </citation>
    <scope>NUCLEOTIDE SEQUENCE</scope>
    <source>
        <strain evidence="4">SCP</strain>
    </source>
</reference>
<feature type="repeat" description="PPR" evidence="3">
    <location>
        <begin position="352"/>
        <end position="386"/>
    </location>
</feature>
<dbReference type="Proteomes" id="UP001179952">
    <property type="component" value="Unassembled WGS sequence"/>
</dbReference>
<dbReference type="InterPro" id="IPR050872">
    <property type="entry name" value="PPR_P_subfamily"/>
</dbReference>
<dbReference type="InterPro" id="IPR011990">
    <property type="entry name" value="TPR-like_helical_dom_sf"/>
</dbReference>
<comment type="similarity">
    <text evidence="1">Belongs to the PPR family. P subfamily.</text>
</comment>
<dbReference type="Pfam" id="PF13041">
    <property type="entry name" value="PPR_2"/>
    <property type="match status" value="2"/>
</dbReference>
<dbReference type="AlphaFoldDB" id="A0AAV9BVF2"/>
<dbReference type="EMBL" id="JAUJYN010000001">
    <property type="protein sequence ID" value="KAK1280720.1"/>
    <property type="molecule type" value="Genomic_DNA"/>
</dbReference>
<feature type="repeat" description="PPR" evidence="3">
    <location>
        <begin position="314"/>
        <end position="344"/>
    </location>
</feature>
<evidence type="ECO:0000256" key="1">
    <source>
        <dbReference type="ARBA" id="ARBA00007626"/>
    </source>
</evidence>
<sequence>MWRRRSLLTYRYLAPQFRPPVLSFTHPSTNVSSNIRRRRVIPPQFHHYNNPFFSSSSSHRNDDDEGFVSSSSAAKEDVEAVMACLLNFGANAAEARRRLESCRSVAVNHDLVREVLSRVRNDWSASYTFFLWAARGGHSHGAREYHLMISILAKMRRFDTAWALVHEMNAMVTPHTIMILVRRYCASHDVARAIDAFYSLKRFGFKPAVDDFHRLLSALCRYKNVPEAEQFLLCNAGSVFPSETKGFNIVLNGWCNVAVSPREAGRFWRHMAARDVARDAHSYASIISCYSKVGCLRDVLKVFDEMKLCGVTPNRKVYNAVIYALAKGRRTREALDLIQLMESEEGGNIDANTITFNSLIKPLCTARQADDAWTAFNQMLRRGLTPSVQTYHALFCVTRTSNEAFELFNRMKQMGCPPTTETYTMLIRTFSRRLEHENVQRLWDGMCNDGPGPDRSSYVTLIHGLFLNGRLEEASKYYQEMKAKGFTPEPRTDEMVGAWLDGKALLGKTKGQPLARMSHGHQKFGDYPKPEGLQGMEFHNTHLYESN</sequence>
<feature type="repeat" description="PPR" evidence="3">
    <location>
        <begin position="454"/>
        <end position="488"/>
    </location>
</feature>
<dbReference type="PANTHER" id="PTHR46128">
    <property type="entry name" value="MITOCHONDRIAL GROUP I INTRON SPLICING FACTOR CCM1"/>
    <property type="match status" value="1"/>
</dbReference>
<reference evidence="4" key="2">
    <citation type="submission" date="2023-06" db="EMBL/GenBank/DDBJ databases">
        <authorList>
            <person name="Ma L."/>
            <person name="Liu K.-W."/>
            <person name="Li Z."/>
            <person name="Hsiao Y.-Y."/>
            <person name="Qi Y."/>
            <person name="Fu T."/>
            <person name="Tang G."/>
            <person name="Zhang D."/>
            <person name="Sun W.-H."/>
            <person name="Liu D.-K."/>
            <person name="Li Y."/>
            <person name="Chen G.-Z."/>
            <person name="Liu X.-D."/>
            <person name="Liao X.-Y."/>
            <person name="Jiang Y.-T."/>
            <person name="Yu X."/>
            <person name="Hao Y."/>
            <person name="Huang J."/>
            <person name="Zhao X.-W."/>
            <person name="Ke S."/>
            <person name="Chen Y.-Y."/>
            <person name="Wu W.-L."/>
            <person name="Hsu J.-L."/>
            <person name="Lin Y.-F."/>
            <person name="Huang M.-D."/>
            <person name="Li C.-Y."/>
            <person name="Huang L."/>
            <person name="Wang Z.-W."/>
            <person name="Zhao X."/>
            <person name="Zhong W.-Y."/>
            <person name="Peng D.-H."/>
            <person name="Ahmad S."/>
            <person name="Lan S."/>
            <person name="Zhang J.-S."/>
            <person name="Tsai W.-C."/>
            <person name="Van De Peer Y."/>
            <person name="Liu Z.-J."/>
        </authorList>
    </citation>
    <scope>NUCLEOTIDE SEQUENCE</scope>
    <source>
        <strain evidence="4">SCP</strain>
        <tissue evidence="4">Leaves</tissue>
    </source>
</reference>
<dbReference type="NCBIfam" id="TIGR00756">
    <property type="entry name" value="PPR"/>
    <property type="match status" value="4"/>
</dbReference>
<dbReference type="PROSITE" id="PS51375">
    <property type="entry name" value="PPR"/>
    <property type="match status" value="4"/>
</dbReference>
<evidence type="ECO:0000313" key="5">
    <source>
        <dbReference type="Proteomes" id="UP001179952"/>
    </source>
</evidence>
<organism evidence="4 5">
    <name type="scientific">Acorus gramineus</name>
    <name type="common">Dwarf sweet flag</name>
    <dbReference type="NCBI Taxonomy" id="55184"/>
    <lineage>
        <taxon>Eukaryota</taxon>
        <taxon>Viridiplantae</taxon>
        <taxon>Streptophyta</taxon>
        <taxon>Embryophyta</taxon>
        <taxon>Tracheophyta</taxon>
        <taxon>Spermatophyta</taxon>
        <taxon>Magnoliopsida</taxon>
        <taxon>Liliopsida</taxon>
        <taxon>Acoraceae</taxon>
        <taxon>Acorus</taxon>
    </lineage>
</organism>
<dbReference type="Gene3D" id="1.25.40.10">
    <property type="entry name" value="Tetratricopeptide repeat domain"/>
    <property type="match status" value="3"/>
</dbReference>
<dbReference type="InterPro" id="IPR035969">
    <property type="entry name" value="Rab-GAP_TBC_sf"/>
</dbReference>
<protein>
    <submittedName>
        <fullName evidence="4">Pentatricopeptide repeat-containing protein</fullName>
    </submittedName>
</protein>
<feature type="repeat" description="PPR" evidence="3">
    <location>
        <begin position="279"/>
        <end position="313"/>
    </location>
</feature>
<gene>
    <name evidence="4" type="ORF">QJS04_geneDACA015171</name>
</gene>
<dbReference type="SUPFAM" id="SSF47923">
    <property type="entry name" value="Ypt/Rab-GAP domain of gyp1p"/>
    <property type="match status" value="1"/>
</dbReference>
<dbReference type="InterPro" id="IPR002885">
    <property type="entry name" value="PPR_rpt"/>
</dbReference>
<keyword evidence="2" id="KW-0677">Repeat</keyword>
<evidence type="ECO:0000313" key="4">
    <source>
        <dbReference type="EMBL" id="KAK1280720.1"/>
    </source>
</evidence>
<dbReference type="PANTHER" id="PTHR46128:SF25">
    <property type="entry name" value="PENTACOTRIPEPTIDE-REPEAT REGION OF PRORP DOMAIN-CONTAINING PROTEIN"/>
    <property type="match status" value="1"/>
</dbReference>